<evidence type="ECO:0000256" key="7">
    <source>
        <dbReference type="ARBA" id="ARBA00022833"/>
    </source>
</evidence>
<dbReference type="InterPro" id="IPR038765">
    <property type="entry name" value="Papain-like_cys_pep_sf"/>
</dbReference>
<evidence type="ECO:0000256" key="9">
    <source>
        <dbReference type="PROSITE-ProRule" id="PRU00239"/>
    </source>
</evidence>
<evidence type="ECO:0000259" key="11">
    <source>
        <dbReference type="PROSITE" id="PS50158"/>
    </source>
</evidence>
<comment type="similarity">
    <text evidence="1">Belongs to the peptidase C2 family.</text>
</comment>
<evidence type="ECO:0000256" key="4">
    <source>
        <dbReference type="ARBA" id="ARBA00022771"/>
    </source>
</evidence>
<gene>
    <name evidence="14" type="ORF">CCMP2556_LOCUS16005</name>
</gene>
<dbReference type="PROSITE" id="PS00139">
    <property type="entry name" value="THIOL_PROTEASE_CYS"/>
    <property type="match status" value="1"/>
</dbReference>
<dbReference type="InterPro" id="IPR001878">
    <property type="entry name" value="Znf_CCHC"/>
</dbReference>
<feature type="active site" evidence="9">
    <location>
        <position position="373"/>
    </location>
</feature>
<feature type="region of interest" description="Disordered" evidence="10">
    <location>
        <begin position="854"/>
        <end position="881"/>
    </location>
</feature>
<dbReference type="SMART" id="SM00343">
    <property type="entry name" value="ZnF_C2HC"/>
    <property type="match status" value="1"/>
</dbReference>
<keyword evidence="2 9" id="KW-0645">Protease</keyword>
<feature type="active site" evidence="9">
    <location>
        <position position="214"/>
    </location>
</feature>
<dbReference type="CDD" id="cd00044">
    <property type="entry name" value="CysPc"/>
    <property type="match status" value="1"/>
</dbReference>
<evidence type="ECO:0000256" key="6">
    <source>
        <dbReference type="ARBA" id="ARBA00022807"/>
    </source>
</evidence>
<feature type="region of interest" description="Disordered" evidence="10">
    <location>
        <begin position="973"/>
        <end position="1001"/>
    </location>
</feature>
<evidence type="ECO:0000256" key="3">
    <source>
        <dbReference type="ARBA" id="ARBA00022723"/>
    </source>
</evidence>
<evidence type="ECO:0000256" key="1">
    <source>
        <dbReference type="ARBA" id="ARBA00007623"/>
    </source>
</evidence>
<evidence type="ECO:0000256" key="10">
    <source>
        <dbReference type="SAM" id="MobiDB-lite"/>
    </source>
</evidence>
<dbReference type="SUPFAM" id="SSF57756">
    <property type="entry name" value="Retrovirus zinc finger-like domains"/>
    <property type="match status" value="1"/>
</dbReference>
<dbReference type="PROSITE" id="PS50203">
    <property type="entry name" value="CALPAIN_CAT"/>
    <property type="match status" value="1"/>
</dbReference>
<proteinExistence type="inferred from homology"/>
<dbReference type="Proteomes" id="UP001642484">
    <property type="component" value="Unassembled WGS sequence"/>
</dbReference>
<evidence type="ECO:0000313" key="15">
    <source>
        <dbReference type="Proteomes" id="UP001642484"/>
    </source>
</evidence>
<dbReference type="EMBL" id="CAXAMN010008513">
    <property type="protein sequence ID" value="CAK9025456.1"/>
    <property type="molecule type" value="Genomic_DNA"/>
</dbReference>
<dbReference type="Pfam" id="PF00098">
    <property type="entry name" value="zf-CCHC"/>
    <property type="match status" value="1"/>
</dbReference>
<dbReference type="InterPro" id="IPR022684">
    <property type="entry name" value="Calpain_cysteine_protease"/>
</dbReference>
<evidence type="ECO:0000256" key="8">
    <source>
        <dbReference type="PROSITE-ProRule" id="PRU00047"/>
    </source>
</evidence>
<dbReference type="InterPro" id="IPR010666">
    <property type="entry name" value="Znf_GRF"/>
</dbReference>
<keyword evidence="5 9" id="KW-0378">Hydrolase</keyword>
<feature type="domain" description="CCHC-type" evidence="11">
    <location>
        <begin position="712"/>
        <end position="727"/>
    </location>
</feature>
<feature type="domain" description="GRF-type" evidence="13">
    <location>
        <begin position="139"/>
        <end position="178"/>
    </location>
</feature>
<name>A0ABP0KF79_9DINO</name>
<sequence length="1001" mass="109401">TGWRPSLVGWPLDGSSAELGGAAMLLKAHHGPPIDLDPEEDPTGRTRRWGKIFAPQDESTRTYRSAGAVAPVTPSPDWSTLSGDDAMSSEVLRAARAEWHEALLLLQACFEDYDFPAEAKSIGGRDEDAPRSSSEPPRCRCGKNCKKSEVRKEGPTKGRPYWHCETRRCGFFSWADSDSRRSEKIWWQRFPDFLVVSDFGFRAEDLKQGGVGDCWFLSALAVVAQRPDLILRLFGGETARNAAGCYQINLFLDGEWKAVTIDDRLPCTDQQRRPDGSGLAFSRADGQQLWVPLLEKAYAKAHGSYRAISGGEIAEALLDLTGCPTESIDFDEPGFDPQELWRRLLEFKAADFPMGCATAGNPELREVGLCGNHAYSVLDVREIFDPRFMGREVGYGGAQQDGMVRLLRIRNPHGVGEWNGEWSDKSAEWTESLSSELGCTGVDDGTFWMDYMHFLMAFQVVDVCLAHRGWHAASFSNAFCAKSSGSRICKNMYELRCDRPTTLYAMALQPTKRGAWCRDDRKKSYKPGDISLLLMRLSQAGEFEQVIGGNFFCADIMARRCIEAKLEDPSKRYLLVAFSLGAGPVAHGGEVRGSAPFKMRLFSSQPLGVRAVESDRHPQLAASALTGFHTAPLTLNAAPGRRFRRLLRRPGSNLCLFQVTGEGAVLLLFANTGAEDVTVRIIAEVKVMTARSSEGLLVASANSEEKSSEVTCFNCGKTGHLVRDCPNTKRGIRPPWRYPAKWRRVSCVCRVPAKTQRLCMALIGNGMQAEMGGVEVQVASGGEEWATSTTAGRQQALSWLPKAPLLDAFAPKPLLPGVLDAAIKTSSGGKTIGLAVEEVLDWLNEEALTEAAASSLSEFKPQGTASPVTPPAPAAASHDGSLTVKHVKHVKSQWTKRARLQAQEEQLLQQALAASAGESLSLEERLMAEALAASEARTPSRNDLEAAEEADLQAALLLSQRMVPQLLIESSDEEAADIAQPHRSLSQAGDAQCPKRHKAAA</sequence>
<evidence type="ECO:0000256" key="2">
    <source>
        <dbReference type="ARBA" id="ARBA00022670"/>
    </source>
</evidence>
<feature type="active site" evidence="9">
    <location>
        <position position="411"/>
    </location>
</feature>
<keyword evidence="4 8" id="KW-0863">Zinc-finger</keyword>
<dbReference type="PANTHER" id="PTHR10183:SF379">
    <property type="entry name" value="CALPAIN-5"/>
    <property type="match status" value="1"/>
</dbReference>
<feature type="non-terminal residue" evidence="14">
    <location>
        <position position="1"/>
    </location>
</feature>
<dbReference type="InterPro" id="IPR036875">
    <property type="entry name" value="Znf_CCHC_sf"/>
</dbReference>
<keyword evidence="3" id="KW-0479">Metal-binding</keyword>
<dbReference type="PANTHER" id="PTHR10183">
    <property type="entry name" value="CALPAIN"/>
    <property type="match status" value="1"/>
</dbReference>
<dbReference type="InterPro" id="IPR001300">
    <property type="entry name" value="Peptidase_C2_calpain_cat"/>
</dbReference>
<dbReference type="Pfam" id="PF06839">
    <property type="entry name" value="Zn_ribbon_GRF"/>
    <property type="match status" value="1"/>
</dbReference>
<dbReference type="Pfam" id="PF00648">
    <property type="entry name" value="Peptidase_C2"/>
    <property type="match status" value="1"/>
</dbReference>
<dbReference type="PROSITE" id="PS51999">
    <property type="entry name" value="ZF_GRF"/>
    <property type="match status" value="1"/>
</dbReference>
<keyword evidence="15" id="KW-1185">Reference proteome</keyword>
<organism evidence="14 15">
    <name type="scientific">Durusdinium trenchii</name>
    <dbReference type="NCBI Taxonomy" id="1381693"/>
    <lineage>
        <taxon>Eukaryota</taxon>
        <taxon>Sar</taxon>
        <taxon>Alveolata</taxon>
        <taxon>Dinophyceae</taxon>
        <taxon>Suessiales</taxon>
        <taxon>Symbiodiniaceae</taxon>
        <taxon>Durusdinium</taxon>
    </lineage>
</organism>
<evidence type="ECO:0000256" key="5">
    <source>
        <dbReference type="ARBA" id="ARBA00022801"/>
    </source>
</evidence>
<dbReference type="SUPFAM" id="SSF54001">
    <property type="entry name" value="Cysteine proteinases"/>
    <property type="match status" value="1"/>
</dbReference>
<dbReference type="Gene3D" id="4.10.60.10">
    <property type="entry name" value="Zinc finger, CCHC-type"/>
    <property type="match status" value="1"/>
</dbReference>
<dbReference type="PRINTS" id="PR00704">
    <property type="entry name" value="CALPAIN"/>
</dbReference>
<dbReference type="Gene3D" id="3.90.70.10">
    <property type="entry name" value="Cysteine proteinases"/>
    <property type="match status" value="1"/>
</dbReference>
<evidence type="ECO:0000313" key="14">
    <source>
        <dbReference type="EMBL" id="CAK9025456.1"/>
    </source>
</evidence>
<reference evidence="14 15" key="1">
    <citation type="submission" date="2024-02" db="EMBL/GenBank/DDBJ databases">
        <authorList>
            <person name="Chen Y."/>
            <person name="Shah S."/>
            <person name="Dougan E. K."/>
            <person name="Thang M."/>
            <person name="Chan C."/>
        </authorList>
    </citation>
    <scope>NUCLEOTIDE SEQUENCE [LARGE SCALE GENOMIC DNA]</scope>
</reference>
<accession>A0ABP0KF79</accession>
<dbReference type="InterPro" id="IPR000169">
    <property type="entry name" value="Pept_cys_AS"/>
</dbReference>
<keyword evidence="6 9" id="KW-0788">Thiol protease</keyword>
<feature type="domain" description="Calpain catalytic" evidence="12">
    <location>
        <begin position="109"/>
        <end position="467"/>
    </location>
</feature>
<keyword evidence="7" id="KW-0862">Zinc</keyword>
<comment type="caution">
    <text evidence="14">The sequence shown here is derived from an EMBL/GenBank/DDBJ whole genome shotgun (WGS) entry which is preliminary data.</text>
</comment>
<evidence type="ECO:0000259" key="12">
    <source>
        <dbReference type="PROSITE" id="PS50203"/>
    </source>
</evidence>
<dbReference type="SMART" id="SM00230">
    <property type="entry name" value="CysPc"/>
    <property type="match status" value="1"/>
</dbReference>
<dbReference type="PROSITE" id="PS50158">
    <property type="entry name" value="ZF_CCHC"/>
    <property type="match status" value="1"/>
</dbReference>
<protein>
    <submittedName>
        <fullName evidence="14">Uncharacterized protein</fullName>
    </submittedName>
</protein>
<evidence type="ECO:0000259" key="13">
    <source>
        <dbReference type="PROSITE" id="PS51999"/>
    </source>
</evidence>